<evidence type="ECO:0000256" key="8">
    <source>
        <dbReference type="ARBA" id="ARBA00023053"/>
    </source>
</evidence>
<evidence type="ECO:0000259" key="13">
    <source>
        <dbReference type="Pfam" id="PF01699"/>
    </source>
</evidence>
<evidence type="ECO:0000256" key="9">
    <source>
        <dbReference type="ARBA" id="ARBA00023136"/>
    </source>
</evidence>
<dbReference type="GO" id="GO:0015297">
    <property type="term" value="F:antiporter activity"/>
    <property type="evidence" value="ECO:0007669"/>
    <property type="project" value="UniProtKB-KW"/>
</dbReference>
<dbReference type="GO" id="GO:0006813">
    <property type="term" value="P:potassium ion transport"/>
    <property type="evidence" value="ECO:0007669"/>
    <property type="project" value="UniProtKB-KW"/>
</dbReference>
<dbReference type="STRING" id="51351.M4E4D7"/>
<reference evidence="14 15" key="2">
    <citation type="journal article" date="2018" name="Hortic Res">
        <title>Improved Brassica rapa reference genome by single-molecule sequencing and chromosome conformation capture technologies.</title>
        <authorList>
            <person name="Zhang L."/>
            <person name="Cai X."/>
            <person name="Wu J."/>
            <person name="Liu M."/>
            <person name="Grob S."/>
            <person name="Cheng F."/>
            <person name="Liang J."/>
            <person name="Cai C."/>
            <person name="Liu Z."/>
            <person name="Liu B."/>
            <person name="Wang F."/>
            <person name="Li S."/>
            <person name="Liu F."/>
            <person name="Li X."/>
            <person name="Cheng L."/>
            <person name="Yang W."/>
            <person name="Li M.H."/>
            <person name="Grossniklaus U."/>
            <person name="Zheng H."/>
            <person name="Wang X."/>
        </authorList>
    </citation>
    <scope>NUCLEOTIDE SEQUENCE [LARGE SCALE GENOMIC DNA]</scope>
    <source>
        <strain evidence="14 15">cv. Chiifu-401-42</strain>
    </source>
</reference>
<feature type="domain" description="Sodium/calcium exchanger membrane region" evidence="13">
    <location>
        <begin position="97"/>
        <end position="244"/>
    </location>
</feature>
<evidence type="ECO:0000256" key="1">
    <source>
        <dbReference type="ARBA" id="ARBA00004141"/>
    </source>
</evidence>
<evidence type="ECO:0000256" key="4">
    <source>
        <dbReference type="ARBA" id="ARBA00022538"/>
    </source>
</evidence>
<name>M4E4D7_BRACM</name>
<comment type="subcellular location">
    <subcellularLocation>
        <location evidence="1">Membrane</location>
        <topology evidence="1">Multi-pass membrane protein</topology>
    </subcellularLocation>
</comment>
<feature type="transmembrane region" description="Helical" evidence="12">
    <location>
        <begin position="227"/>
        <end position="247"/>
    </location>
</feature>
<dbReference type="InParanoid" id="M4E4D7"/>
<keyword evidence="6" id="KW-0630">Potassium</keyword>
<evidence type="ECO:0000313" key="15">
    <source>
        <dbReference type="Proteomes" id="UP000011750"/>
    </source>
</evidence>
<feature type="transmembrane region" description="Helical" evidence="12">
    <location>
        <begin position="201"/>
        <end position="221"/>
    </location>
</feature>
<feature type="transmembrane region" description="Helical" evidence="12">
    <location>
        <begin position="88"/>
        <end position="107"/>
    </location>
</feature>
<dbReference type="InterPro" id="IPR044880">
    <property type="entry name" value="NCX_ion-bd_dom_sf"/>
</dbReference>
<keyword evidence="9 12" id="KW-0472">Membrane</keyword>
<evidence type="ECO:0000256" key="12">
    <source>
        <dbReference type="SAM" id="Phobius"/>
    </source>
</evidence>
<dbReference type="Gene3D" id="1.20.1420.30">
    <property type="entry name" value="NCX, central ion-binding region"/>
    <property type="match status" value="1"/>
</dbReference>
<keyword evidence="4" id="KW-0633">Potassium transport</keyword>
<dbReference type="InterPro" id="IPR004837">
    <property type="entry name" value="NaCa_Exmemb"/>
</dbReference>
<dbReference type="Pfam" id="PF01699">
    <property type="entry name" value="Na_Ca_ex"/>
    <property type="match status" value="1"/>
</dbReference>
<keyword evidence="8" id="KW-0915">Sodium</keyword>
<organism evidence="14 15">
    <name type="scientific">Brassica campestris</name>
    <name type="common">Field mustard</name>
    <dbReference type="NCBI Taxonomy" id="3711"/>
    <lineage>
        <taxon>Eukaryota</taxon>
        <taxon>Viridiplantae</taxon>
        <taxon>Streptophyta</taxon>
        <taxon>Embryophyta</taxon>
        <taxon>Tracheophyta</taxon>
        <taxon>Spermatophyta</taxon>
        <taxon>Magnoliopsida</taxon>
        <taxon>eudicotyledons</taxon>
        <taxon>Gunneridae</taxon>
        <taxon>Pentapetalae</taxon>
        <taxon>rosids</taxon>
        <taxon>malvids</taxon>
        <taxon>Brassicales</taxon>
        <taxon>Brassicaceae</taxon>
        <taxon>Brassiceae</taxon>
        <taxon>Brassica</taxon>
    </lineage>
</organism>
<dbReference type="AlphaFoldDB" id="M4E4D7"/>
<dbReference type="Gramene" id="Bra023640.1">
    <property type="protein sequence ID" value="Bra023640.1-P"/>
    <property type="gene ID" value="Bra023640"/>
</dbReference>
<feature type="transmembrane region" description="Helical" evidence="12">
    <location>
        <begin position="165"/>
        <end position="189"/>
    </location>
</feature>
<feature type="transmembrane region" description="Helical" evidence="12">
    <location>
        <begin position="128"/>
        <end position="145"/>
    </location>
</feature>
<dbReference type="InterPro" id="IPR051359">
    <property type="entry name" value="CaCA_antiporter"/>
</dbReference>
<dbReference type="OMA" id="YESKCAY"/>
<accession>M4E4D7</accession>
<keyword evidence="15" id="KW-1185">Reference proteome</keyword>
<evidence type="ECO:0000256" key="2">
    <source>
        <dbReference type="ARBA" id="ARBA00022448"/>
    </source>
</evidence>
<keyword evidence="7 12" id="KW-1133">Transmembrane helix</keyword>
<feature type="transmembrane region" description="Helical" evidence="12">
    <location>
        <begin position="417"/>
        <end position="438"/>
    </location>
</feature>
<reference evidence="14" key="3">
    <citation type="submission" date="2023-03" db="UniProtKB">
        <authorList>
            <consortium name="EnsemblPlants"/>
        </authorList>
    </citation>
    <scope>IDENTIFICATION</scope>
    <source>
        <strain evidence="14">cv. Chiifu-401-42</strain>
    </source>
</reference>
<sequence length="466" mass="51864">MGFSFSSIRYGYLRITFLLLLSYILFSVIATPVDSSVLKPKTEHDGCSALKHFHDYQSKCAYLQTIDPCASQGFVDYLSLLYCNFEKFPLLGQSLLFLWLLALFYVLGHTASEYFCSSLESLSKLLNLSPTVAGVTLLSLGNGAPDLFASLVSFMGEDSKGTYDVGLNTVVGGSSFVTCVVVGIISISLRSRGVRIERSAFIRDVCFFCAAIGSLGLILVYGKINFWGALGFCSLYAVYVAFVYLSWRFGGEGGEFDLESVHKRVSLSEPILQREDVDEEHRSNVADDDHQRGFCSLYAVYVAFVYLSWRFGGEGGEFDLESVHKRVSLSEPILQREDVDEEHRSNVADDDHQRHYYWKLVVWVMTLPIYLPRRLTIPVVSEAKWSKPLAVTSVTLAPVLLSFLWNWKCSPTSFEAVIVYLTGCLVGIVLGLTALATTKMSNPSVYSSLLSSLFLISVDSLPFCFI</sequence>
<feature type="transmembrane region" description="Helical" evidence="12">
    <location>
        <begin position="12"/>
        <end position="33"/>
    </location>
</feature>
<keyword evidence="3" id="KW-0050">Antiport</keyword>
<protein>
    <recommendedName>
        <fullName evidence="13">Sodium/calcium exchanger membrane region domain-containing protein</fullName>
    </recommendedName>
</protein>
<evidence type="ECO:0000256" key="3">
    <source>
        <dbReference type="ARBA" id="ARBA00022449"/>
    </source>
</evidence>
<feature type="transmembrane region" description="Helical" evidence="12">
    <location>
        <begin position="356"/>
        <end position="373"/>
    </location>
</feature>
<reference evidence="14 15" key="1">
    <citation type="journal article" date="2011" name="Nat. Genet.">
        <title>The genome of the mesopolyploid crop species Brassica rapa.</title>
        <authorList>
            <consortium name="Brassica rapa Genome Sequencing Project Consortium"/>
            <person name="Wang X."/>
            <person name="Wang H."/>
            <person name="Wang J."/>
            <person name="Sun R."/>
            <person name="Wu J."/>
            <person name="Liu S."/>
            <person name="Bai Y."/>
            <person name="Mun J.H."/>
            <person name="Bancroft I."/>
            <person name="Cheng F."/>
            <person name="Huang S."/>
            <person name="Li X."/>
            <person name="Hua W."/>
            <person name="Wang J."/>
            <person name="Wang X."/>
            <person name="Freeling M."/>
            <person name="Pires J.C."/>
            <person name="Paterson A.H."/>
            <person name="Chalhoub B."/>
            <person name="Wang B."/>
            <person name="Hayward A."/>
            <person name="Sharpe A.G."/>
            <person name="Park B.S."/>
            <person name="Weisshaar B."/>
            <person name="Liu B."/>
            <person name="Li B."/>
            <person name="Liu B."/>
            <person name="Tong C."/>
            <person name="Song C."/>
            <person name="Duran C."/>
            <person name="Peng C."/>
            <person name="Geng C."/>
            <person name="Koh C."/>
            <person name="Lin C."/>
            <person name="Edwards D."/>
            <person name="Mu D."/>
            <person name="Shen D."/>
            <person name="Soumpourou E."/>
            <person name="Li F."/>
            <person name="Fraser F."/>
            <person name="Conant G."/>
            <person name="Lassalle G."/>
            <person name="King G.J."/>
            <person name="Bonnema G."/>
            <person name="Tang H."/>
            <person name="Wang H."/>
            <person name="Belcram H."/>
            <person name="Zhou H."/>
            <person name="Hirakawa H."/>
            <person name="Abe H."/>
            <person name="Guo H."/>
            <person name="Wang H."/>
            <person name="Jin H."/>
            <person name="Parkin I.A."/>
            <person name="Batley J."/>
            <person name="Kim J.S."/>
            <person name="Just J."/>
            <person name="Li J."/>
            <person name="Xu J."/>
            <person name="Deng J."/>
            <person name="Kim J.A."/>
            <person name="Li J."/>
            <person name="Yu J."/>
            <person name="Meng J."/>
            <person name="Wang J."/>
            <person name="Min J."/>
            <person name="Poulain J."/>
            <person name="Wang J."/>
            <person name="Hatakeyama K."/>
            <person name="Wu K."/>
            <person name="Wang L."/>
            <person name="Fang L."/>
            <person name="Trick M."/>
            <person name="Links M.G."/>
            <person name="Zhao M."/>
            <person name="Jin M."/>
            <person name="Ramchiary N."/>
            <person name="Drou N."/>
            <person name="Berkman P.J."/>
            <person name="Cai Q."/>
            <person name="Huang Q."/>
            <person name="Li R."/>
            <person name="Tabata S."/>
            <person name="Cheng S."/>
            <person name="Zhang S."/>
            <person name="Zhang S."/>
            <person name="Huang S."/>
            <person name="Sato S."/>
            <person name="Sun S."/>
            <person name="Kwon S.J."/>
            <person name="Choi S.R."/>
            <person name="Lee T.H."/>
            <person name="Fan W."/>
            <person name="Zhao X."/>
            <person name="Tan X."/>
            <person name="Xu X."/>
            <person name="Wang Y."/>
            <person name="Qiu Y."/>
            <person name="Yin Y."/>
            <person name="Li Y."/>
            <person name="Du Y."/>
            <person name="Liao Y."/>
            <person name="Lim Y."/>
            <person name="Narusaka Y."/>
            <person name="Wang Y."/>
            <person name="Wang Z."/>
            <person name="Li Z."/>
            <person name="Wang Z."/>
            <person name="Xiong Z."/>
            <person name="Zhang Z."/>
        </authorList>
    </citation>
    <scope>NUCLEOTIDE SEQUENCE [LARGE SCALE GENOMIC DNA]</scope>
    <source>
        <strain evidence="14 15">cv. Chiifu-401-42</strain>
    </source>
</reference>
<keyword evidence="5 12" id="KW-0812">Transmembrane</keyword>
<dbReference type="HOGENOM" id="CLU_004979_1_1_1"/>
<feature type="transmembrane region" description="Helical" evidence="12">
    <location>
        <begin position="385"/>
        <end position="405"/>
    </location>
</feature>
<keyword evidence="10" id="KW-0739">Sodium transport</keyword>
<dbReference type="GO" id="GO:0008324">
    <property type="term" value="F:monoatomic cation transmembrane transporter activity"/>
    <property type="evidence" value="ECO:0000318"/>
    <property type="project" value="GO_Central"/>
</dbReference>
<comment type="similarity">
    <text evidence="11">Belongs to the Ca(2+):cation antiporter (CaCA) (TC 2.A.19) family. Cation/calcium exchanger (CCX) subfamily.</text>
</comment>
<evidence type="ECO:0000256" key="7">
    <source>
        <dbReference type="ARBA" id="ARBA00022989"/>
    </source>
</evidence>
<dbReference type="EnsemblPlants" id="Bra023640.1">
    <property type="protein sequence ID" value="Bra023640.1-P"/>
    <property type="gene ID" value="Bra023640"/>
</dbReference>
<dbReference type="PANTHER" id="PTHR12266">
    <property type="entry name" value="NA+/CA2+ K+ INDEPENDENT EXCHANGER"/>
    <property type="match status" value="1"/>
</dbReference>
<dbReference type="PANTHER" id="PTHR12266:SF18">
    <property type="entry name" value="CATION_CALCIUM EXCHANGER 2"/>
    <property type="match status" value="1"/>
</dbReference>
<keyword evidence="2" id="KW-0813">Transport</keyword>
<dbReference type="GO" id="GO:0006812">
    <property type="term" value="P:monoatomic cation transport"/>
    <property type="evidence" value="ECO:0000318"/>
    <property type="project" value="GO_Central"/>
</dbReference>
<evidence type="ECO:0000256" key="6">
    <source>
        <dbReference type="ARBA" id="ARBA00022958"/>
    </source>
</evidence>
<dbReference type="eggNOG" id="KOG2399">
    <property type="taxonomic scope" value="Eukaryota"/>
</dbReference>
<evidence type="ECO:0000256" key="10">
    <source>
        <dbReference type="ARBA" id="ARBA00023201"/>
    </source>
</evidence>
<evidence type="ECO:0000256" key="11">
    <source>
        <dbReference type="ARBA" id="ARBA00038187"/>
    </source>
</evidence>
<dbReference type="GO" id="GO:0006814">
    <property type="term" value="P:sodium ion transport"/>
    <property type="evidence" value="ECO:0007669"/>
    <property type="project" value="UniProtKB-KW"/>
</dbReference>
<dbReference type="GO" id="GO:0016020">
    <property type="term" value="C:membrane"/>
    <property type="evidence" value="ECO:0000318"/>
    <property type="project" value="GO_Central"/>
</dbReference>
<proteinExistence type="inferred from homology"/>
<evidence type="ECO:0000313" key="14">
    <source>
        <dbReference type="EnsemblPlants" id="Bra023640.1-P"/>
    </source>
</evidence>
<evidence type="ECO:0000256" key="5">
    <source>
        <dbReference type="ARBA" id="ARBA00022692"/>
    </source>
</evidence>
<keyword evidence="10" id="KW-0406">Ion transport</keyword>
<dbReference type="Proteomes" id="UP000011750">
    <property type="component" value="Chromosome A02"/>
</dbReference>